<accession>A0A7W4VY19</accession>
<reference evidence="1 2" key="1">
    <citation type="submission" date="2020-08" db="EMBL/GenBank/DDBJ databases">
        <title>Sequencing the genomes of 1000 actinobacteria strains.</title>
        <authorList>
            <person name="Klenk H.-P."/>
        </authorList>
    </citation>
    <scope>NUCLEOTIDE SEQUENCE [LARGE SCALE GENOMIC DNA]</scope>
    <source>
        <strain evidence="1 2">DSM 105498</strain>
    </source>
</reference>
<comment type="caution">
    <text evidence="1">The sequence shown here is derived from an EMBL/GenBank/DDBJ whole genome shotgun (WGS) entry which is preliminary data.</text>
</comment>
<proteinExistence type="predicted"/>
<evidence type="ECO:0000313" key="1">
    <source>
        <dbReference type="EMBL" id="MBB3043886.1"/>
    </source>
</evidence>
<keyword evidence="2" id="KW-1185">Reference proteome</keyword>
<dbReference type="Proteomes" id="UP000589626">
    <property type="component" value="Unassembled WGS sequence"/>
</dbReference>
<evidence type="ECO:0000313" key="2">
    <source>
        <dbReference type="Proteomes" id="UP000589626"/>
    </source>
</evidence>
<sequence>MRRELTIAELEAERTELLPARETLTFGNTNWANVFASNSSLALNAASLYSMANSAAAQSITVTQG</sequence>
<dbReference type="AlphaFoldDB" id="A0A7W4VY19"/>
<gene>
    <name evidence="1" type="ORF">FHU40_003704</name>
</gene>
<dbReference type="RefSeq" id="WP_183593649.1">
    <property type="nucleotide sequence ID" value="NZ_JACHWR010000002.1"/>
</dbReference>
<dbReference type="EMBL" id="JACHWR010000002">
    <property type="protein sequence ID" value="MBB3043886.1"/>
    <property type="molecule type" value="Genomic_DNA"/>
</dbReference>
<protein>
    <submittedName>
        <fullName evidence="1">Uncharacterized protein</fullName>
    </submittedName>
</protein>
<name>A0A7W4VY19_9ACTN</name>
<organism evidence="1 2">
    <name type="scientific">Nocardioides soli</name>
    <dbReference type="NCBI Taxonomy" id="1036020"/>
    <lineage>
        <taxon>Bacteria</taxon>
        <taxon>Bacillati</taxon>
        <taxon>Actinomycetota</taxon>
        <taxon>Actinomycetes</taxon>
        <taxon>Propionibacteriales</taxon>
        <taxon>Nocardioidaceae</taxon>
        <taxon>Nocardioides</taxon>
    </lineage>
</organism>